<gene>
    <name evidence="2" type="ORF">FA046_15395</name>
</gene>
<dbReference type="GO" id="GO:0007165">
    <property type="term" value="P:signal transduction"/>
    <property type="evidence" value="ECO:0007669"/>
    <property type="project" value="TreeGrafter"/>
</dbReference>
<protein>
    <recommendedName>
        <fullName evidence="1">Tail specific protease domain-containing protein</fullName>
    </recommendedName>
</protein>
<dbReference type="InterPro" id="IPR036034">
    <property type="entry name" value="PDZ_sf"/>
</dbReference>
<dbReference type="GO" id="GO:0030288">
    <property type="term" value="C:outer membrane-bounded periplasmic space"/>
    <property type="evidence" value="ECO:0007669"/>
    <property type="project" value="TreeGrafter"/>
</dbReference>
<dbReference type="SUPFAM" id="SSF52096">
    <property type="entry name" value="ClpP/crotonase"/>
    <property type="match status" value="1"/>
</dbReference>
<sequence length="523" mass="56826">MKNILLKLTIALSLSSIIFSSCKKDKIATPVIASGSRSDLTKDSIFVYAKDVYLWNDALPTYEAFNPRKFNSLSSNLANFNAELFAISQIKINPVTNKPYEYSFDDPTSPKYSYIEDLVASGKLIYNNSSESSVGLDGEGDDFGYSLDLVGTNASYKIYFEYTSPGSPSALAGLGRGDDIDEINGRKIGTNFSADQTFINNAINANTISIAGLKTNGSRYSVTLNQTKYTSSPIYKDAILTVGNKKVGYLAYARFSDSDNSEAALNNVFSKFATAGVSDLVIDLRYNGGGYVSTAEHLINLIAPSSVNGKVMFSEAFNSSLQAGKTGILKNQPIRDQNGDYVYFNGRIATYADESYTIASNTFNFAKKGSLTNVSKVVFITTDRTASASELVINSLKPYVDVKIVGSTTYGKPVGFFPIRIDKYDVYMSMFSTTNSLGQGDYFAGFTPNSAKADDITRDFGNPAEISLSAALSYINTGMFTSSSTSQTMSINGKSTSPTALTIKEIYNPYSFKGMIHSPRRSR</sequence>
<dbReference type="EMBL" id="SWBP01000006">
    <property type="protein sequence ID" value="TKB96049.1"/>
    <property type="molecule type" value="Genomic_DNA"/>
</dbReference>
<accession>A0A4U1BTW3</accession>
<keyword evidence="3" id="KW-1185">Reference proteome</keyword>
<evidence type="ECO:0000313" key="2">
    <source>
        <dbReference type="EMBL" id="TKB96049.1"/>
    </source>
</evidence>
<dbReference type="Pfam" id="PF03572">
    <property type="entry name" value="Peptidase_S41"/>
    <property type="match status" value="1"/>
</dbReference>
<dbReference type="GO" id="GO:0006508">
    <property type="term" value="P:proteolysis"/>
    <property type="evidence" value="ECO:0007669"/>
    <property type="project" value="InterPro"/>
</dbReference>
<dbReference type="PANTHER" id="PTHR32060">
    <property type="entry name" value="TAIL-SPECIFIC PROTEASE"/>
    <property type="match status" value="1"/>
</dbReference>
<dbReference type="Gene3D" id="2.30.42.10">
    <property type="match status" value="1"/>
</dbReference>
<reference evidence="2 3" key="1">
    <citation type="submission" date="2019-04" db="EMBL/GenBank/DDBJ databases">
        <title>Pedobacter sp. AR-3-17 sp. nov., isolated from Arctic soil.</title>
        <authorList>
            <person name="Dahal R.H."/>
            <person name="Kim D.-U."/>
        </authorList>
    </citation>
    <scope>NUCLEOTIDE SEQUENCE [LARGE SCALE GENOMIC DNA]</scope>
    <source>
        <strain evidence="2 3">AR-3-17</strain>
    </source>
</reference>
<dbReference type="GO" id="GO:0008236">
    <property type="term" value="F:serine-type peptidase activity"/>
    <property type="evidence" value="ECO:0007669"/>
    <property type="project" value="InterPro"/>
</dbReference>
<comment type="caution">
    <text evidence="2">The sequence shown here is derived from an EMBL/GenBank/DDBJ whole genome shotgun (WGS) entry which is preliminary data.</text>
</comment>
<evidence type="ECO:0000259" key="1">
    <source>
        <dbReference type="Pfam" id="PF03572"/>
    </source>
</evidence>
<dbReference type="InterPro" id="IPR029045">
    <property type="entry name" value="ClpP/crotonase-like_dom_sf"/>
</dbReference>
<dbReference type="InterPro" id="IPR005151">
    <property type="entry name" value="Tail-specific_protease"/>
</dbReference>
<dbReference type="RefSeq" id="WP_136827424.1">
    <property type="nucleotide sequence ID" value="NZ_SWBP01000006.1"/>
</dbReference>
<dbReference type="Proteomes" id="UP000308181">
    <property type="component" value="Unassembled WGS sequence"/>
</dbReference>
<dbReference type="Gene3D" id="3.30.750.170">
    <property type="match status" value="1"/>
</dbReference>
<dbReference type="PANTHER" id="PTHR32060:SF30">
    <property type="entry name" value="CARBOXY-TERMINAL PROCESSING PROTEASE CTPA"/>
    <property type="match status" value="1"/>
</dbReference>
<proteinExistence type="predicted"/>
<dbReference type="CDD" id="cd07561">
    <property type="entry name" value="Peptidase_S41_CPP_like"/>
    <property type="match status" value="1"/>
</dbReference>
<dbReference type="GO" id="GO:0004175">
    <property type="term" value="F:endopeptidase activity"/>
    <property type="evidence" value="ECO:0007669"/>
    <property type="project" value="TreeGrafter"/>
</dbReference>
<dbReference type="PROSITE" id="PS51257">
    <property type="entry name" value="PROKAR_LIPOPROTEIN"/>
    <property type="match status" value="1"/>
</dbReference>
<feature type="domain" description="Tail specific protease" evidence="1">
    <location>
        <begin position="246"/>
        <end position="415"/>
    </location>
</feature>
<evidence type="ECO:0000313" key="3">
    <source>
        <dbReference type="Proteomes" id="UP000308181"/>
    </source>
</evidence>
<dbReference type="AlphaFoldDB" id="A0A4U1BTW3"/>
<organism evidence="2 3">
    <name type="scientific">Pedobacter cryophilus</name>
    <dbReference type="NCBI Taxonomy" id="2571271"/>
    <lineage>
        <taxon>Bacteria</taxon>
        <taxon>Pseudomonadati</taxon>
        <taxon>Bacteroidota</taxon>
        <taxon>Sphingobacteriia</taxon>
        <taxon>Sphingobacteriales</taxon>
        <taxon>Sphingobacteriaceae</taxon>
        <taxon>Pedobacter</taxon>
    </lineage>
</organism>
<name>A0A4U1BTW3_9SPHI</name>
<dbReference type="OrthoDB" id="7168509at2"/>
<dbReference type="Gene3D" id="3.90.226.10">
    <property type="entry name" value="2-enoyl-CoA Hydratase, Chain A, domain 1"/>
    <property type="match status" value="1"/>
</dbReference>